<dbReference type="Pfam" id="PF13732">
    <property type="entry name" value="DrrA1-3_C"/>
    <property type="match status" value="1"/>
</dbReference>
<evidence type="ECO:0000256" key="5">
    <source>
        <dbReference type="ARBA" id="ARBA00022840"/>
    </source>
</evidence>
<dbReference type="Gene3D" id="3.40.50.300">
    <property type="entry name" value="P-loop containing nucleotide triphosphate hydrolases"/>
    <property type="match status" value="1"/>
</dbReference>
<dbReference type="CDD" id="cd03230">
    <property type="entry name" value="ABC_DR_subfamily_A"/>
    <property type="match status" value="1"/>
</dbReference>
<organism evidence="7 8">
    <name type="scientific">Candidatus Geothrix odensensis</name>
    <dbReference type="NCBI Taxonomy" id="2954440"/>
    <lineage>
        <taxon>Bacteria</taxon>
        <taxon>Pseudomonadati</taxon>
        <taxon>Acidobacteriota</taxon>
        <taxon>Holophagae</taxon>
        <taxon>Holophagales</taxon>
        <taxon>Holophagaceae</taxon>
        <taxon>Geothrix</taxon>
    </lineage>
</organism>
<gene>
    <name evidence="7" type="ORF">IPN91_02750</name>
</gene>
<dbReference type="PANTHER" id="PTHR42711:SF5">
    <property type="entry name" value="ABC TRANSPORTER ATP-BINDING PROTEIN NATA"/>
    <property type="match status" value="1"/>
</dbReference>
<protein>
    <submittedName>
        <fullName evidence="7">ABC transporter ATP-binding protein</fullName>
    </submittedName>
</protein>
<dbReference type="InterPro" id="IPR025302">
    <property type="entry name" value="DrrA1/2-like_C"/>
</dbReference>
<dbReference type="InterPro" id="IPR003439">
    <property type="entry name" value="ABC_transporter-like_ATP-bd"/>
</dbReference>
<evidence type="ECO:0000256" key="2">
    <source>
        <dbReference type="ARBA" id="ARBA00022448"/>
    </source>
</evidence>
<comment type="caution">
    <text evidence="7">The sequence shown here is derived from an EMBL/GenBank/DDBJ whole genome shotgun (WGS) entry which is preliminary data.</text>
</comment>
<dbReference type="SMART" id="SM00382">
    <property type="entry name" value="AAA"/>
    <property type="match status" value="1"/>
</dbReference>
<keyword evidence="2" id="KW-0813">Transport</keyword>
<dbReference type="PANTHER" id="PTHR42711">
    <property type="entry name" value="ABC TRANSPORTER ATP-BINDING PROTEIN"/>
    <property type="match status" value="1"/>
</dbReference>
<dbReference type="GO" id="GO:0016887">
    <property type="term" value="F:ATP hydrolysis activity"/>
    <property type="evidence" value="ECO:0007669"/>
    <property type="project" value="InterPro"/>
</dbReference>
<evidence type="ECO:0000256" key="1">
    <source>
        <dbReference type="ARBA" id="ARBA00005417"/>
    </source>
</evidence>
<dbReference type="Proteomes" id="UP000709959">
    <property type="component" value="Unassembled WGS sequence"/>
</dbReference>
<comment type="similarity">
    <text evidence="1">Belongs to the ABC transporter superfamily.</text>
</comment>
<reference evidence="7 8" key="1">
    <citation type="submission" date="2020-10" db="EMBL/GenBank/DDBJ databases">
        <title>Connecting structure to function with the recovery of over 1000 high-quality activated sludge metagenome-assembled genomes encoding full-length rRNA genes using long-read sequencing.</title>
        <authorList>
            <person name="Singleton C.M."/>
            <person name="Petriglieri F."/>
            <person name="Kristensen J.M."/>
            <person name="Kirkegaard R.H."/>
            <person name="Michaelsen T.Y."/>
            <person name="Andersen M.H."/>
            <person name="Karst S.M."/>
            <person name="Dueholm M.S."/>
            <person name="Nielsen P.H."/>
            <person name="Albertsen M."/>
        </authorList>
    </citation>
    <scope>NUCLEOTIDE SEQUENCE [LARGE SCALE GENOMIC DNA]</scope>
    <source>
        <strain evidence="7">OdNE_18-Q3-R46-58_MAXAC.008</strain>
    </source>
</reference>
<evidence type="ECO:0000256" key="4">
    <source>
        <dbReference type="ARBA" id="ARBA00022741"/>
    </source>
</evidence>
<dbReference type="InterPro" id="IPR050763">
    <property type="entry name" value="ABC_transporter_ATP-binding"/>
</dbReference>
<dbReference type="AlphaFoldDB" id="A0A936F1S4"/>
<sequence length="321" mass="35314">MCFCTPSRLEAAMPEPVLEVKGLTRRFGAFTAVSDLSFEVRAGEIFGFLGPNGAGKSTTIRMLCGVLAPSGGEARALGRNLFTEADQVRAHMGYMSQKSSLLTDLTVAENLRFFGGLYGLQGQALASEVEFRLREMQVWEHRNLLVAALSTGERQRVALASATLHRPRILFLDEPTSGVDPLRRRLFWEAMDELVAEGMSILVTTHNLGEADQCDRLAFILGGRLMAYGRPRSLKEALGRQLIELRTEQFRALQAAARAHPEVLAAELLGRSVRLSLPAGLDSARLLDQLHQEGFAFEALPPEPPSLEDLFVDLVQRARVA</sequence>
<dbReference type="InterPro" id="IPR003593">
    <property type="entry name" value="AAA+_ATPase"/>
</dbReference>
<dbReference type="SUPFAM" id="SSF52540">
    <property type="entry name" value="P-loop containing nucleoside triphosphate hydrolases"/>
    <property type="match status" value="1"/>
</dbReference>
<evidence type="ECO:0000313" key="7">
    <source>
        <dbReference type="EMBL" id="MBK8571562.1"/>
    </source>
</evidence>
<proteinExistence type="inferred from homology"/>
<dbReference type="GO" id="GO:0005524">
    <property type="term" value="F:ATP binding"/>
    <property type="evidence" value="ECO:0007669"/>
    <property type="project" value="UniProtKB-KW"/>
</dbReference>
<evidence type="ECO:0000259" key="6">
    <source>
        <dbReference type="PROSITE" id="PS50893"/>
    </source>
</evidence>
<dbReference type="Pfam" id="PF00005">
    <property type="entry name" value="ABC_tran"/>
    <property type="match status" value="1"/>
</dbReference>
<dbReference type="InterPro" id="IPR027417">
    <property type="entry name" value="P-loop_NTPase"/>
</dbReference>
<accession>A0A936F1S4</accession>
<keyword evidence="5 7" id="KW-0067">ATP-binding</keyword>
<feature type="domain" description="ABC transporter" evidence="6">
    <location>
        <begin position="18"/>
        <end position="247"/>
    </location>
</feature>
<keyword evidence="3" id="KW-0536">Nodulation</keyword>
<evidence type="ECO:0000256" key="3">
    <source>
        <dbReference type="ARBA" id="ARBA00022458"/>
    </source>
</evidence>
<evidence type="ECO:0000313" key="8">
    <source>
        <dbReference type="Proteomes" id="UP000709959"/>
    </source>
</evidence>
<keyword evidence="4" id="KW-0547">Nucleotide-binding</keyword>
<dbReference type="EMBL" id="JADKCH010000001">
    <property type="protein sequence ID" value="MBK8571562.1"/>
    <property type="molecule type" value="Genomic_DNA"/>
</dbReference>
<dbReference type="PROSITE" id="PS50893">
    <property type="entry name" value="ABC_TRANSPORTER_2"/>
    <property type="match status" value="1"/>
</dbReference>
<name>A0A936F1S4_9BACT</name>